<protein>
    <submittedName>
        <fullName evidence="1">Uncharacterized protein</fullName>
    </submittedName>
</protein>
<evidence type="ECO:0000313" key="2">
    <source>
        <dbReference type="Proteomes" id="UP001498398"/>
    </source>
</evidence>
<gene>
    <name evidence="1" type="ORF">VKT23_004876</name>
</gene>
<comment type="caution">
    <text evidence="1">The sequence shown here is derived from an EMBL/GenBank/DDBJ whole genome shotgun (WGS) entry which is preliminary data.</text>
</comment>
<dbReference type="EMBL" id="JBANRG010000005">
    <property type="protein sequence ID" value="KAK7466151.1"/>
    <property type="molecule type" value="Genomic_DNA"/>
</dbReference>
<sequence length="226" mass="24111">MLIVALLEFGEGDFTPSLPTSSAPRSWTKSSVYWVSHPRAQALTNKTSYVSLSTQQSPAQRDSFVGDLYVILFAFVVETANHKMAPSSKAASPHSQIVILNLPGYYSRGLPAFYLRHAFEDTAGYSGRIVGDGLSLPANSTMENPPVSSCSKVLFLKNSNANLAASLNKAASSFKSGKVDDHYNEDMLQGSAAEFGVHASFVTSPEVGAASDLVEGEEPVEGSAIR</sequence>
<organism evidence="1 2">
    <name type="scientific">Marasmiellus scandens</name>
    <dbReference type="NCBI Taxonomy" id="2682957"/>
    <lineage>
        <taxon>Eukaryota</taxon>
        <taxon>Fungi</taxon>
        <taxon>Dikarya</taxon>
        <taxon>Basidiomycota</taxon>
        <taxon>Agaricomycotina</taxon>
        <taxon>Agaricomycetes</taxon>
        <taxon>Agaricomycetidae</taxon>
        <taxon>Agaricales</taxon>
        <taxon>Marasmiineae</taxon>
        <taxon>Omphalotaceae</taxon>
        <taxon>Marasmiellus</taxon>
    </lineage>
</organism>
<proteinExistence type="predicted"/>
<reference evidence="1 2" key="1">
    <citation type="submission" date="2024-01" db="EMBL/GenBank/DDBJ databases">
        <title>A draft genome for the cacao thread blight pathogen Marasmiellus scandens.</title>
        <authorList>
            <person name="Baruah I.K."/>
            <person name="Leung J."/>
            <person name="Bukari Y."/>
            <person name="Amoako-Attah I."/>
            <person name="Meinhardt L.W."/>
            <person name="Bailey B.A."/>
            <person name="Cohen S.P."/>
        </authorList>
    </citation>
    <scope>NUCLEOTIDE SEQUENCE [LARGE SCALE GENOMIC DNA]</scope>
    <source>
        <strain evidence="1 2">GH-19</strain>
    </source>
</reference>
<evidence type="ECO:0000313" key="1">
    <source>
        <dbReference type="EMBL" id="KAK7466151.1"/>
    </source>
</evidence>
<name>A0ABR1JSD1_9AGAR</name>
<accession>A0ABR1JSD1</accession>
<keyword evidence="2" id="KW-1185">Reference proteome</keyword>
<dbReference type="Proteomes" id="UP001498398">
    <property type="component" value="Unassembled WGS sequence"/>
</dbReference>